<proteinExistence type="predicted"/>
<gene>
    <name evidence="1" type="ORF">QWZ18_31335</name>
</gene>
<dbReference type="RefSeq" id="WP_238293415.1">
    <property type="nucleotide sequence ID" value="NZ_BPQS01000069.1"/>
</dbReference>
<evidence type="ECO:0000313" key="1">
    <source>
        <dbReference type="EMBL" id="MDN3575078.1"/>
    </source>
</evidence>
<organism evidence="1 2">
    <name type="scientific">Methylobacterium longum</name>
    <dbReference type="NCBI Taxonomy" id="767694"/>
    <lineage>
        <taxon>Bacteria</taxon>
        <taxon>Pseudomonadati</taxon>
        <taxon>Pseudomonadota</taxon>
        <taxon>Alphaproteobacteria</taxon>
        <taxon>Hyphomicrobiales</taxon>
        <taxon>Methylobacteriaceae</taxon>
        <taxon>Methylobacterium</taxon>
    </lineage>
</organism>
<comment type="caution">
    <text evidence="1">The sequence shown here is derived from an EMBL/GenBank/DDBJ whole genome shotgun (WGS) entry which is preliminary data.</text>
</comment>
<name>A0ABT8AYK2_9HYPH</name>
<keyword evidence="2" id="KW-1185">Reference proteome</keyword>
<sequence length="78" mass="8585">MLKWVAGVIATPRVIPFKLFRRRADARLDIATEAQVFLTSPPISMSLVQAPQASNDDAMESVFEEVEQALKWAGLIAA</sequence>
<evidence type="ECO:0000313" key="2">
    <source>
        <dbReference type="Proteomes" id="UP001244297"/>
    </source>
</evidence>
<dbReference type="EMBL" id="JAUFPT010000140">
    <property type="protein sequence ID" value="MDN3575078.1"/>
    <property type="molecule type" value="Genomic_DNA"/>
</dbReference>
<reference evidence="2" key="1">
    <citation type="journal article" date="2019" name="Int. J. Syst. Evol. Microbiol.">
        <title>The Global Catalogue of Microorganisms (GCM) 10K type strain sequencing project: providing services to taxonomists for standard genome sequencing and annotation.</title>
        <authorList>
            <consortium name="The Broad Institute Genomics Platform"/>
            <consortium name="The Broad Institute Genome Sequencing Center for Infectious Disease"/>
            <person name="Wu L."/>
            <person name="Ma J."/>
        </authorList>
    </citation>
    <scope>NUCLEOTIDE SEQUENCE [LARGE SCALE GENOMIC DNA]</scope>
    <source>
        <strain evidence="2">CECT 7806</strain>
    </source>
</reference>
<dbReference type="Proteomes" id="UP001244297">
    <property type="component" value="Unassembled WGS sequence"/>
</dbReference>
<protein>
    <submittedName>
        <fullName evidence="1">Uncharacterized protein</fullName>
    </submittedName>
</protein>
<accession>A0ABT8AYK2</accession>